<feature type="transmembrane region" description="Helical" evidence="5">
    <location>
        <begin position="20"/>
        <end position="39"/>
    </location>
</feature>
<dbReference type="GO" id="GO:0004930">
    <property type="term" value="F:G protein-coupled receptor activity"/>
    <property type="evidence" value="ECO:0007669"/>
    <property type="project" value="InterPro"/>
</dbReference>
<keyword evidence="9" id="KW-1185">Reference proteome</keyword>
<dbReference type="PROSITE" id="PS50262">
    <property type="entry name" value="G_PROTEIN_RECEP_F1_2"/>
    <property type="match status" value="1"/>
</dbReference>
<dbReference type="Gene3D" id="1.20.1070.10">
    <property type="entry name" value="Rhodopsin 7-helix transmembrane proteins"/>
    <property type="match status" value="1"/>
</dbReference>
<dbReference type="AlphaFoldDB" id="A0A815NNV6"/>
<dbReference type="InterPro" id="IPR017452">
    <property type="entry name" value="GPCR_Rhodpsn_7TM"/>
</dbReference>
<dbReference type="InterPro" id="IPR000276">
    <property type="entry name" value="GPCR_Rhodpsn"/>
</dbReference>
<dbReference type="PANTHER" id="PTHR46641">
    <property type="entry name" value="FMRFAMIDE RECEPTOR-RELATED"/>
    <property type="match status" value="1"/>
</dbReference>
<accession>A0A815NNV6</accession>
<feature type="transmembrane region" description="Helical" evidence="5">
    <location>
        <begin position="91"/>
        <end position="112"/>
    </location>
</feature>
<dbReference type="Proteomes" id="UP000663852">
    <property type="component" value="Unassembled WGS sequence"/>
</dbReference>
<evidence type="ECO:0000313" key="10">
    <source>
        <dbReference type="Proteomes" id="UP000663852"/>
    </source>
</evidence>
<feature type="transmembrane region" description="Helical" evidence="5">
    <location>
        <begin position="186"/>
        <end position="205"/>
    </location>
</feature>
<dbReference type="GO" id="GO:0016020">
    <property type="term" value="C:membrane"/>
    <property type="evidence" value="ECO:0007669"/>
    <property type="project" value="UniProtKB-SubCell"/>
</dbReference>
<feature type="transmembrane region" description="Helical" evidence="5">
    <location>
        <begin position="289"/>
        <end position="315"/>
    </location>
</feature>
<dbReference type="Pfam" id="PF00001">
    <property type="entry name" value="7tm_1"/>
    <property type="match status" value="1"/>
</dbReference>
<feature type="transmembrane region" description="Helical" evidence="5">
    <location>
        <begin position="245"/>
        <end position="269"/>
    </location>
</feature>
<organism evidence="8 10">
    <name type="scientific">Adineta ricciae</name>
    <name type="common">Rotifer</name>
    <dbReference type="NCBI Taxonomy" id="249248"/>
    <lineage>
        <taxon>Eukaryota</taxon>
        <taxon>Metazoa</taxon>
        <taxon>Spiralia</taxon>
        <taxon>Gnathifera</taxon>
        <taxon>Rotifera</taxon>
        <taxon>Eurotatoria</taxon>
        <taxon>Bdelloidea</taxon>
        <taxon>Adinetida</taxon>
        <taxon>Adinetidae</taxon>
        <taxon>Adineta</taxon>
    </lineage>
</organism>
<evidence type="ECO:0000256" key="4">
    <source>
        <dbReference type="ARBA" id="ARBA00023136"/>
    </source>
</evidence>
<dbReference type="EMBL" id="CAJNOJ010000412">
    <property type="protein sequence ID" value="CAF1439039.1"/>
    <property type="molecule type" value="Genomic_DNA"/>
</dbReference>
<dbReference type="PANTHER" id="PTHR46641:SF8">
    <property type="entry name" value="G-PROTEIN COUPLED RECEPTORS FAMILY 1 PROFILE DOMAIN-CONTAINING PROTEIN"/>
    <property type="match status" value="1"/>
</dbReference>
<dbReference type="SUPFAM" id="SSF81321">
    <property type="entry name" value="Family A G protein-coupled receptor-like"/>
    <property type="match status" value="1"/>
</dbReference>
<dbReference type="Proteomes" id="UP000663828">
    <property type="component" value="Unassembled WGS sequence"/>
</dbReference>
<evidence type="ECO:0000313" key="8">
    <source>
        <dbReference type="EMBL" id="CAF1439039.1"/>
    </source>
</evidence>
<dbReference type="OrthoDB" id="9998290at2759"/>
<dbReference type="EMBL" id="CAJNOR010002332">
    <property type="protein sequence ID" value="CAF1279400.1"/>
    <property type="molecule type" value="Genomic_DNA"/>
</dbReference>
<feature type="transmembrane region" description="Helical" evidence="5">
    <location>
        <begin position="133"/>
        <end position="153"/>
    </location>
</feature>
<feature type="domain" description="G-protein coupled receptors family 1 profile" evidence="6">
    <location>
        <begin position="32"/>
        <end position="308"/>
    </location>
</feature>
<evidence type="ECO:0000259" key="6">
    <source>
        <dbReference type="PROSITE" id="PS50262"/>
    </source>
</evidence>
<proteinExistence type="predicted"/>
<evidence type="ECO:0000256" key="1">
    <source>
        <dbReference type="ARBA" id="ARBA00004370"/>
    </source>
</evidence>
<keyword evidence="2 5" id="KW-0812">Transmembrane</keyword>
<evidence type="ECO:0000256" key="3">
    <source>
        <dbReference type="ARBA" id="ARBA00022989"/>
    </source>
</evidence>
<protein>
    <recommendedName>
        <fullName evidence="6">G-protein coupled receptors family 1 profile domain-containing protein</fullName>
    </recommendedName>
</protein>
<reference evidence="8" key="1">
    <citation type="submission" date="2021-02" db="EMBL/GenBank/DDBJ databases">
        <authorList>
            <person name="Nowell W R."/>
        </authorList>
    </citation>
    <scope>NUCLEOTIDE SEQUENCE</scope>
</reference>
<gene>
    <name evidence="8" type="ORF">EDS130_LOCUS38735</name>
    <name evidence="7" type="ORF">XAT740_LOCUS27731</name>
</gene>
<evidence type="ECO:0000256" key="2">
    <source>
        <dbReference type="ARBA" id="ARBA00022692"/>
    </source>
</evidence>
<keyword evidence="3 5" id="KW-1133">Transmembrane helix</keyword>
<evidence type="ECO:0000256" key="5">
    <source>
        <dbReference type="SAM" id="Phobius"/>
    </source>
</evidence>
<dbReference type="PRINTS" id="PR00237">
    <property type="entry name" value="GPCRRHODOPSN"/>
</dbReference>
<comment type="caution">
    <text evidence="8">The sequence shown here is derived from an EMBL/GenBank/DDBJ whole genome shotgun (WGS) entry which is preliminary data.</text>
</comment>
<sequence length="326" mass="37245">MSTSSASINFALINQAINRYVTVVLLTIGVIGNVLNLFIFTRKTFRNNICVIYFLAATVSDSFSIGIGLLTRLLNGYGVDPSQTSSIFCKFRFFITYTAAFTGGWFISLACIERYLCSSANVHQRRLVTVRKVYASIFAVVVFGVLAFGEQFYCIDINQQLFSAPQSCYQLKQNIPCQIVDSLMQFLLEIISPTLIMTIFGCLILRNVREKRRRINVSPSTNFSTPKMPLPVETNRSAQRREAQLLIILLIQVVVFIISTFPVSIYKFYSVATIYDVRSNLRQSIENTIFNICVICFFLNNTIKFYIYTLCGSVFRKELIKLFRRR</sequence>
<keyword evidence="4 5" id="KW-0472">Membrane</keyword>
<name>A0A815NNV6_ADIRI</name>
<evidence type="ECO:0000313" key="9">
    <source>
        <dbReference type="Proteomes" id="UP000663828"/>
    </source>
</evidence>
<feature type="transmembrane region" description="Helical" evidence="5">
    <location>
        <begin position="51"/>
        <end position="71"/>
    </location>
</feature>
<dbReference type="InterPro" id="IPR052954">
    <property type="entry name" value="GPCR-Ligand_Int"/>
</dbReference>
<comment type="subcellular location">
    <subcellularLocation>
        <location evidence="1">Membrane</location>
    </subcellularLocation>
</comment>
<evidence type="ECO:0000313" key="7">
    <source>
        <dbReference type="EMBL" id="CAF1279400.1"/>
    </source>
</evidence>